<organism evidence="1">
    <name type="scientific">bioreactor metagenome</name>
    <dbReference type="NCBI Taxonomy" id="1076179"/>
    <lineage>
        <taxon>unclassified sequences</taxon>
        <taxon>metagenomes</taxon>
        <taxon>ecological metagenomes</taxon>
    </lineage>
</organism>
<gene>
    <name evidence="1" type="ORF">SDC9_128673</name>
</gene>
<dbReference type="AlphaFoldDB" id="A0A645CXI6"/>
<name>A0A645CXI6_9ZZZZ</name>
<protein>
    <submittedName>
        <fullName evidence="1">Uncharacterized protein</fullName>
    </submittedName>
</protein>
<proteinExistence type="predicted"/>
<reference evidence="1" key="1">
    <citation type="submission" date="2019-08" db="EMBL/GenBank/DDBJ databases">
        <authorList>
            <person name="Kucharzyk K."/>
            <person name="Murdoch R.W."/>
            <person name="Higgins S."/>
            <person name="Loffler F."/>
        </authorList>
    </citation>
    <scope>NUCLEOTIDE SEQUENCE</scope>
</reference>
<sequence length="90" mass="10874">MDAQRLVPLKRETINEDLILKKFMKDFSRYESKEINNDELCSLVKKYPINEIQYLTDKLSNTRYESHGVYGWMKYLIGIHRKNLKLQFND</sequence>
<accession>A0A645CXI6</accession>
<dbReference type="EMBL" id="VSSQ01030922">
    <property type="protein sequence ID" value="MPM81617.1"/>
    <property type="molecule type" value="Genomic_DNA"/>
</dbReference>
<comment type="caution">
    <text evidence="1">The sequence shown here is derived from an EMBL/GenBank/DDBJ whole genome shotgun (WGS) entry which is preliminary data.</text>
</comment>
<evidence type="ECO:0000313" key="1">
    <source>
        <dbReference type="EMBL" id="MPM81617.1"/>
    </source>
</evidence>